<dbReference type="GO" id="GO:0051287">
    <property type="term" value="F:NAD binding"/>
    <property type="evidence" value="ECO:0007669"/>
    <property type="project" value="InterPro"/>
</dbReference>
<dbReference type="SUPFAM" id="SSF52283">
    <property type="entry name" value="Formate/glycerate dehydrogenase catalytic domain-like"/>
    <property type="match status" value="1"/>
</dbReference>
<dbReference type="CDD" id="cd12186">
    <property type="entry name" value="LDH"/>
    <property type="match status" value="1"/>
</dbReference>
<dbReference type="PROSITE" id="PS00671">
    <property type="entry name" value="D_2_HYDROXYACID_DH_3"/>
    <property type="match status" value="1"/>
</dbReference>
<dbReference type="AlphaFoldDB" id="A0A9Q3SYE0"/>
<dbReference type="Pfam" id="PF00389">
    <property type="entry name" value="2-Hacid_dh"/>
    <property type="match status" value="1"/>
</dbReference>
<dbReference type="InterPro" id="IPR058205">
    <property type="entry name" value="D-LDH-like"/>
</dbReference>
<reference evidence="7" key="1">
    <citation type="submission" date="2021-05" db="EMBL/GenBank/DDBJ databases">
        <title>Pangenome of Leuconostoc gelidum warrants species status for Leuconostoc gelidum subsp. gasicomitatum.</title>
        <authorList>
            <person name="Johansson P."/>
            <person name="Sade E."/>
            <person name="Hultman J."/>
            <person name="Auvinen P."/>
            <person name="Bjorkroth J."/>
        </authorList>
    </citation>
    <scope>NUCLEOTIDE SEQUENCE</scope>
    <source>
        <strain evidence="7">A.21.4</strain>
    </source>
</reference>
<evidence type="ECO:0000256" key="3">
    <source>
        <dbReference type="ARBA" id="ARBA00023027"/>
    </source>
</evidence>
<dbReference type="Proteomes" id="UP000752647">
    <property type="component" value="Unassembled WGS sequence"/>
</dbReference>
<name>A0A9Q3SYE0_9LACO</name>
<dbReference type="Pfam" id="PF02826">
    <property type="entry name" value="2-Hacid_dh_C"/>
    <property type="match status" value="1"/>
</dbReference>
<evidence type="ECO:0000259" key="6">
    <source>
        <dbReference type="Pfam" id="PF02826"/>
    </source>
</evidence>
<comment type="caution">
    <text evidence="7">The sequence shown here is derived from an EMBL/GenBank/DDBJ whole genome shotgun (WGS) entry which is preliminary data.</text>
</comment>
<dbReference type="GO" id="GO:0008720">
    <property type="term" value="F:D-lactate dehydrogenase (NAD+) activity"/>
    <property type="evidence" value="ECO:0007669"/>
    <property type="project" value="TreeGrafter"/>
</dbReference>
<dbReference type="InterPro" id="IPR006139">
    <property type="entry name" value="D-isomer_2_OHA_DH_cat_dom"/>
</dbReference>
<protein>
    <submittedName>
        <fullName evidence="7">D-2-hydroxyacid dehydrogenase</fullName>
    </submittedName>
</protein>
<dbReference type="InterPro" id="IPR029752">
    <property type="entry name" value="D-isomer_DH_CS1"/>
</dbReference>
<dbReference type="PROSITE" id="PS00670">
    <property type="entry name" value="D_2_HYDROXYACID_DH_2"/>
    <property type="match status" value="1"/>
</dbReference>
<proteinExistence type="inferred from homology"/>
<evidence type="ECO:0000256" key="2">
    <source>
        <dbReference type="ARBA" id="ARBA00023002"/>
    </source>
</evidence>
<comment type="similarity">
    <text evidence="1 4">Belongs to the D-isomer specific 2-hydroxyacid dehydrogenase family.</text>
</comment>
<dbReference type="PANTHER" id="PTHR43026">
    <property type="entry name" value="2-HYDROXYACID DEHYDROGENASE HOMOLOG 1-RELATED"/>
    <property type="match status" value="1"/>
</dbReference>
<feature type="domain" description="D-isomer specific 2-hydroxyacid dehydrogenase NAD-binding" evidence="6">
    <location>
        <begin position="113"/>
        <end position="290"/>
    </location>
</feature>
<organism evidence="7 8">
    <name type="scientific">Leuconostoc gasicomitatum</name>
    <dbReference type="NCBI Taxonomy" id="115778"/>
    <lineage>
        <taxon>Bacteria</taxon>
        <taxon>Bacillati</taxon>
        <taxon>Bacillota</taxon>
        <taxon>Bacilli</taxon>
        <taxon>Lactobacillales</taxon>
        <taxon>Lactobacillaceae</taxon>
        <taxon>Leuconostoc</taxon>
        <taxon>Leuconostoc gelidum group</taxon>
    </lineage>
</organism>
<keyword evidence="3" id="KW-0520">NAD</keyword>
<dbReference type="SUPFAM" id="SSF51735">
    <property type="entry name" value="NAD(P)-binding Rossmann-fold domains"/>
    <property type="match status" value="1"/>
</dbReference>
<evidence type="ECO:0000256" key="1">
    <source>
        <dbReference type="ARBA" id="ARBA00005854"/>
    </source>
</evidence>
<evidence type="ECO:0000259" key="5">
    <source>
        <dbReference type="Pfam" id="PF00389"/>
    </source>
</evidence>
<accession>A0A9Q3SYE0</accession>
<feature type="domain" description="D-isomer specific 2-hydroxyacid dehydrogenase catalytic" evidence="5">
    <location>
        <begin position="5"/>
        <end position="321"/>
    </location>
</feature>
<dbReference type="InterPro" id="IPR036291">
    <property type="entry name" value="NAD(P)-bd_dom_sf"/>
</dbReference>
<sequence length="323" mass="36472">MKILFYNVADIEKSFIDQWAKSNNVTVKTLSVSIDYNNIELTRDYDAVVFYPGKAFLTDENLYVQLAQNGMKQISVKSTGYDNINFTFAEKYHLSITNVPNYSPESVAHFTIMSIIMLLRHIPIYLYQRQVAHRKDFIGQELTDSTIGIYGAGRLGSLVAKTLKYMGARVLVHSRTNKPELEQLGIESVDFKTLLTASDVISIHVPLNEKTHHLFDFDNLSLMKQDAMLVNTARGSIIDTNALIEHLQQGKFKGVALDALEDEEFFEITANPYYQALMAFDNVLITPHIAYFTQAAVRDIAITALDNARDIVMNGESENIVLN</sequence>
<dbReference type="InterPro" id="IPR029753">
    <property type="entry name" value="D-isomer_DH_CS"/>
</dbReference>
<evidence type="ECO:0000256" key="4">
    <source>
        <dbReference type="RuleBase" id="RU003719"/>
    </source>
</evidence>
<gene>
    <name evidence="7" type="ORF">KIJ12_03965</name>
</gene>
<dbReference type="RefSeq" id="WP_090090257.1">
    <property type="nucleotide sequence ID" value="NZ_CBCPIF010000001.1"/>
</dbReference>
<evidence type="ECO:0000313" key="7">
    <source>
        <dbReference type="EMBL" id="MBZ5962319.1"/>
    </source>
</evidence>
<dbReference type="Gene3D" id="3.40.50.720">
    <property type="entry name" value="NAD(P)-binding Rossmann-like Domain"/>
    <property type="match status" value="2"/>
</dbReference>
<keyword evidence="2 4" id="KW-0560">Oxidoreductase</keyword>
<evidence type="ECO:0000313" key="8">
    <source>
        <dbReference type="Proteomes" id="UP000752647"/>
    </source>
</evidence>
<dbReference type="PANTHER" id="PTHR43026:SF1">
    <property type="entry name" value="2-HYDROXYACID DEHYDROGENASE HOMOLOG 1-RELATED"/>
    <property type="match status" value="1"/>
</dbReference>
<dbReference type="EMBL" id="JAHBFI010000008">
    <property type="protein sequence ID" value="MBZ5962319.1"/>
    <property type="molecule type" value="Genomic_DNA"/>
</dbReference>
<dbReference type="PROSITE" id="PS00065">
    <property type="entry name" value="D_2_HYDROXYACID_DH_1"/>
    <property type="match status" value="1"/>
</dbReference>
<dbReference type="InterPro" id="IPR006140">
    <property type="entry name" value="D-isomer_DH_NAD-bd"/>
</dbReference>